<reference evidence="1 2" key="1">
    <citation type="submission" date="2020-09" db="EMBL/GenBank/DDBJ databases">
        <title>The Genome Sequence of Pseudomonas chlororaphis strain Qlu-1 - A phenazine-derivative-producing strain.</title>
        <authorList>
            <person name="Li L."/>
            <person name="Liu K."/>
        </authorList>
    </citation>
    <scope>NUCLEOTIDE SEQUENCE [LARGE SCALE GENOMIC DNA]</scope>
    <source>
        <strain evidence="2">qlu-1</strain>
    </source>
</reference>
<dbReference type="AlphaFoldDB" id="A0AAQ0ASF6"/>
<dbReference type="EMBL" id="CP061079">
    <property type="protein sequence ID" value="QNR49662.1"/>
    <property type="molecule type" value="Genomic_DNA"/>
</dbReference>
<protein>
    <submittedName>
        <fullName evidence="1">Uncharacterized protein</fullName>
    </submittedName>
</protein>
<evidence type="ECO:0000313" key="2">
    <source>
        <dbReference type="Proteomes" id="UP000516316"/>
    </source>
</evidence>
<evidence type="ECO:0000313" key="1">
    <source>
        <dbReference type="EMBL" id="QNR49662.1"/>
    </source>
</evidence>
<proteinExistence type="predicted"/>
<dbReference type="RefSeq" id="WP_028681989.1">
    <property type="nucleotide sequence ID" value="NZ_CP025309.1"/>
</dbReference>
<dbReference type="GeneID" id="61649526"/>
<accession>A0AAQ0ASF6</accession>
<sequence length="87" mass="9678">MTIARLLVASTGHRKPHADARLISAENLTFKVTGPPGFAGVTKPKTTQVSSVIDTSLEQPWLLRTRNDFDRGEETAFSKETARQRLR</sequence>
<dbReference type="Proteomes" id="UP000516316">
    <property type="component" value="Chromosome"/>
</dbReference>
<name>A0AAQ0ASF6_9PSED</name>
<gene>
    <name evidence="1" type="ORF">HLB40_09140</name>
</gene>
<organism evidence="1 2">
    <name type="scientific">Pseudomonas chlororaphis</name>
    <dbReference type="NCBI Taxonomy" id="587753"/>
    <lineage>
        <taxon>Bacteria</taxon>
        <taxon>Pseudomonadati</taxon>
        <taxon>Pseudomonadota</taxon>
        <taxon>Gammaproteobacteria</taxon>
        <taxon>Pseudomonadales</taxon>
        <taxon>Pseudomonadaceae</taxon>
        <taxon>Pseudomonas</taxon>
    </lineage>
</organism>